<proteinExistence type="predicted"/>
<sequence>MIPADPVKRMFLERTMVARVATLSPRGRPAMTPLWFVVHRGRLYLGTGRGTVIARNAAVNPEVTVLFDVGRPDCMLRVRGRARVHDGAPSAAVLLRMACKYYVAGWRSELRNARKWGLRTRYYSQAEGVTIEIDPARAELVPVP</sequence>
<protein>
    <submittedName>
        <fullName evidence="3">Pyridoxamine 5'-phosphate oxidase family protein</fullName>
        <ecNumber evidence="3">1.-.-.-</ecNumber>
        <ecNumber evidence="3">1.4.3.5</ecNumber>
    </submittedName>
</protein>
<reference evidence="3 4" key="1">
    <citation type="submission" date="2023-08" db="EMBL/GenBank/DDBJ databases">
        <authorList>
            <person name="Girao M."/>
            <person name="Carvalho M.F."/>
        </authorList>
    </citation>
    <scope>NUCLEOTIDE SEQUENCE [LARGE SCALE GENOMIC DNA]</scope>
    <source>
        <strain evidence="3 4">CC-R104</strain>
    </source>
</reference>
<keyword evidence="1 3" id="KW-0560">Oxidoreductase</keyword>
<dbReference type="InterPro" id="IPR011576">
    <property type="entry name" value="Pyridox_Oxase_N"/>
</dbReference>
<dbReference type="GO" id="GO:0004733">
    <property type="term" value="F:pyridoxamine phosphate oxidase activity"/>
    <property type="evidence" value="ECO:0007669"/>
    <property type="project" value="UniProtKB-EC"/>
</dbReference>
<dbReference type="Gene3D" id="2.30.110.10">
    <property type="entry name" value="Electron Transport, Fmn-binding Protein, Chain A"/>
    <property type="match status" value="1"/>
</dbReference>
<evidence type="ECO:0000256" key="1">
    <source>
        <dbReference type="ARBA" id="ARBA00023002"/>
    </source>
</evidence>
<organism evidence="3 4">
    <name type="scientific">Rhodococcus chondri</name>
    <dbReference type="NCBI Taxonomy" id="3065941"/>
    <lineage>
        <taxon>Bacteria</taxon>
        <taxon>Bacillati</taxon>
        <taxon>Actinomycetota</taxon>
        <taxon>Actinomycetes</taxon>
        <taxon>Mycobacteriales</taxon>
        <taxon>Nocardiaceae</taxon>
        <taxon>Rhodococcus</taxon>
    </lineage>
</organism>
<keyword evidence="4" id="KW-1185">Reference proteome</keyword>
<dbReference type="EC" id="1.-.-.-" evidence="3"/>
<dbReference type="InterPro" id="IPR052019">
    <property type="entry name" value="F420H2_bilvrd_red/Heme_oxyg"/>
</dbReference>
<evidence type="ECO:0000313" key="4">
    <source>
        <dbReference type="Proteomes" id="UP001331936"/>
    </source>
</evidence>
<gene>
    <name evidence="3" type="ORF">Q8814_10015</name>
</gene>
<dbReference type="EC" id="1.4.3.5" evidence="3"/>
<evidence type="ECO:0000313" key="3">
    <source>
        <dbReference type="EMBL" id="MEE2032440.1"/>
    </source>
</evidence>
<name>A0ABU7JRI8_9NOCA</name>
<dbReference type="RefSeq" id="WP_330151860.1">
    <property type="nucleotide sequence ID" value="NZ_JAUZMZ010000044.1"/>
</dbReference>
<comment type="caution">
    <text evidence="3">The sequence shown here is derived from an EMBL/GenBank/DDBJ whole genome shotgun (WGS) entry which is preliminary data.</text>
</comment>
<evidence type="ECO:0000259" key="2">
    <source>
        <dbReference type="Pfam" id="PF01243"/>
    </source>
</evidence>
<dbReference type="EMBL" id="JAUZMZ010000044">
    <property type="protein sequence ID" value="MEE2032440.1"/>
    <property type="molecule type" value="Genomic_DNA"/>
</dbReference>
<dbReference type="SUPFAM" id="SSF50475">
    <property type="entry name" value="FMN-binding split barrel"/>
    <property type="match status" value="1"/>
</dbReference>
<accession>A0ABU7JRI8</accession>
<dbReference type="PANTHER" id="PTHR35176:SF6">
    <property type="entry name" value="HEME OXYGENASE HI_0854-RELATED"/>
    <property type="match status" value="1"/>
</dbReference>
<feature type="domain" description="Pyridoxamine 5'-phosphate oxidase N-terminal" evidence="2">
    <location>
        <begin position="9"/>
        <end position="104"/>
    </location>
</feature>
<dbReference type="InterPro" id="IPR012349">
    <property type="entry name" value="Split_barrel_FMN-bd"/>
</dbReference>
<dbReference type="PANTHER" id="PTHR35176">
    <property type="entry name" value="HEME OXYGENASE HI_0854-RELATED"/>
    <property type="match status" value="1"/>
</dbReference>
<dbReference type="Proteomes" id="UP001331936">
    <property type="component" value="Unassembled WGS sequence"/>
</dbReference>
<dbReference type="Pfam" id="PF01243">
    <property type="entry name" value="PNPOx_N"/>
    <property type="match status" value="1"/>
</dbReference>